<dbReference type="Pfam" id="PF09994">
    <property type="entry name" value="T6SS_Tle1-like_cat"/>
    <property type="match status" value="1"/>
</dbReference>
<dbReference type="PANTHER" id="PTHR33840:SF1">
    <property type="entry name" value="TLE1 PHOSPHOLIPASE DOMAIN-CONTAINING PROTEIN"/>
    <property type="match status" value="1"/>
</dbReference>
<dbReference type="Proteomes" id="UP001226084">
    <property type="component" value="Unassembled WGS sequence"/>
</dbReference>
<evidence type="ECO:0000259" key="1">
    <source>
        <dbReference type="Pfam" id="PF09994"/>
    </source>
</evidence>
<dbReference type="PANTHER" id="PTHR33840">
    <property type="match status" value="1"/>
</dbReference>
<accession>A0AAP5ALV2</accession>
<comment type="caution">
    <text evidence="2">The sequence shown here is derived from an EMBL/GenBank/DDBJ whole genome shotgun (WGS) entry which is preliminary data.</text>
</comment>
<dbReference type="AlphaFoldDB" id="A0AAP5ALV2"/>
<evidence type="ECO:0000313" key="3">
    <source>
        <dbReference type="Proteomes" id="UP001226084"/>
    </source>
</evidence>
<protein>
    <recommendedName>
        <fullName evidence="1">T6SS Phospholipase effector Tle1-like catalytic domain-containing protein</fullName>
    </recommendedName>
</protein>
<feature type="domain" description="T6SS Phospholipase effector Tle1-like catalytic" evidence="1">
    <location>
        <begin position="50"/>
        <end position="171"/>
    </location>
</feature>
<gene>
    <name evidence="2" type="ORF">QE424_003552</name>
</gene>
<sequence length="543" mass="58280">MGKGSSSRGSRAVAAGDLRMEQDMREQLGQLSVPVLQRQGNAHEHLFFAFLDGTGQDLDNPKLGPSTTVGLLFEQALAHSAEPDNRMSAHYSRGIGTQPNAVGRTLDGMLAYSWDDGIKDAYVELARRTNLWVRSDPEAEVRVIGTGYSRGAVQTAGLLRLIDQYGIADPADLKFGNDQNGNISVLSSSPPLIGPGKVAQATLLLDPVATNMPANFDARLPPSVISRVAIMAAHEQRELFPHQAINDPGMTPDGRAINVAAPGGHSNVGGGNRDAGLEILTGNAAIDYLNTLRDQPLFEKRAVPMDLDTMTLYQAGGATALYGLKIDRDGERNLRDALANCKIVDPCNDSEPIDQALAARFEHRSIQPDPAEQAQLQALVELAAQRDQRKAPDAPGHVDNPTLARIREGVQAAEDKGEVSFANGLEREQFCRSALACAMGNRETRQALYPGSMIGPLQGSEISRVDEVVFGSKGYAFLVQHGSGPHDQQRVPFDIELAKQTPVAVSDQKLEAAASEIEQQQAIHLQHAAPQQAPEPALGGFAR</sequence>
<name>A0AAP5ALV2_9GAMM</name>
<reference evidence="2" key="1">
    <citation type="submission" date="2023-07" db="EMBL/GenBank/DDBJ databases">
        <title>Functional and genomic diversity of the sorghum phyllosphere microbiome.</title>
        <authorList>
            <person name="Shade A."/>
        </authorList>
    </citation>
    <scope>NUCLEOTIDE SEQUENCE</scope>
    <source>
        <strain evidence="2">SORGH_AS_0457</strain>
    </source>
</reference>
<proteinExistence type="predicted"/>
<dbReference type="EMBL" id="JAUTAS010000001">
    <property type="protein sequence ID" value="MDQ1110393.1"/>
    <property type="molecule type" value="Genomic_DNA"/>
</dbReference>
<dbReference type="InterPro" id="IPR018712">
    <property type="entry name" value="Tle1-like_cat"/>
</dbReference>
<evidence type="ECO:0000313" key="2">
    <source>
        <dbReference type="EMBL" id="MDQ1110393.1"/>
    </source>
</evidence>
<organism evidence="2 3">
    <name type="scientific">Stenotrophomonas rhizophila</name>
    <dbReference type="NCBI Taxonomy" id="216778"/>
    <lineage>
        <taxon>Bacteria</taxon>
        <taxon>Pseudomonadati</taxon>
        <taxon>Pseudomonadota</taxon>
        <taxon>Gammaproteobacteria</taxon>
        <taxon>Lysobacterales</taxon>
        <taxon>Lysobacteraceae</taxon>
        <taxon>Stenotrophomonas</taxon>
    </lineage>
</organism>